<dbReference type="AlphaFoldDB" id="A0A1Q9EBE2"/>
<organism evidence="2 3">
    <name type="scientific">Symbiodinium microadriaticum</name>
    <name type="common">Dinoflagellate</name>
    <name type="synonym">Zooxanthella microadriatica</name>
    <dbReference type="NCBI Taxonomy" id="2951"/>
    <lineage>
        <taxon>Eukaryota</taxon>
        <taxon>Sar</taxon>
        <taxon>Alveolata</taxon>
        <taxon>Dinophyceae</taxon>
        <taxon>Suessiales</taxon>
        <taxon>Symbiodiniaceae</taxon>
        <taxon>Symbiodinium</taxon>
    </lineage>
</organism>
<evidence type="ECO:0000256" key="1">
    <source>
        <dbReference type="SAM" id="MobiDB-lite"/>
    </source>
</evidence>
<reference evidence="2 3" key="1">
    <citation type="submission" date="2016-02" db="EMBL/GenBank/DDBJ databases">
        <title>Genome analysis of coral dinoflagellate symbionts highlights evolutionary adaptations to a symbiotic lifestyle.</title>
        <authorList>
            <person name="Aranda M."/>
            <person name="Li Y."/>
            <person name="Liew Y.J."/>
            <person name="Baumgarten S."/>
            <person name="Simakov O."/>
            <person name="Wilson M."/>
            <person name="Piel J."/>
            <person name="Ashoor H."/>
            <person name="Bougouffa S."/>
            <person name="Bajic V.B."/>
            <person name="Ryu T."/>
            <person name="Ravasi T."/>
            <person name="Bayer T."/>
            <person name="Micklem G."/>
            <person name="Kim H."/>
            <person name="Bhak J."/>
            <person name="Lajeunesse T.C."/>
            <person name="Voolstra C.R."/>
        </authorList>
    </citation>
    <scope>NUCLEOTIDE SEQUENCE [LARGE SCALE GENOMIC DNA]</scope>
    <source>
        <strain evidence="2 3">CCMP2467</strain>
    </source>
</reference>
<name>A0A1Q9EBE2_SYMMI</name>
<dbReference type="EMBL" id="LSRX01000202">
    <property type="protein sequence ID" value="OLQ04727.1"/>
    <property type="molecule type" value="Genomic_DNA"/>
</dbReference>
<dbReference type="OrthoDB" id="434419at2759"/>
<dbReference type="Proteomes" id="UP000186817">
    <property type="component" value="Unassembled WGS sequence"/>
</dbReference>
<gene>
    <name evidence="2" type="ORF">AK812_SmicGene12165</name>
</gene>
<keyword evidence="3" id="KW-1185">Reference proteome</keyword>
<evidence type="ECO:0000313" key="2">
    <source>
        <dbReference type="EMBL" id="OLQ04727.1"/>
    </source>
</evidence>
<comment type="caution">
    <text evidence="2">The sequence shown here is derived from an EMBL/GenBank/DDBJ whole genome shotgun (WGS) entry which is preliminary data.</text>
</comment>
<proteinExistence type="predicted"/>
<feature type="region of interest" description="Disordered" evidence="1">
    <location>
        <begin position="205"/>
        <end position="263"/>
    </location>
</feature>
<accession>A0A1Q9EBE2</accession>
<protein>
    <submittedName>
        <fullName evidence="2">Uncharacterized protein</fullName>
    </submittedName>
</protein>
<evidence type="ECO:0000313" key="3">
    <source>
        <dbReference type="Proteomes" id="UP000186817"/>
    </source>
</evidence>
<sequence>MFRIGIGAHNGDEVSLMSINKVKQAPEDAKIFPELPEWLHQIAPTAEGEEALLLASAWSQYHEELSQRVRRFVDSALRGVACRVAEVAGLENGVLRKRHFWLADLRNLLVCADSELARRTHKTLSPYEPRLHLYLEAREEFLDCLGVLIAAHRQRQETMAEQLPVWLPQPEAAGLRPPNFSLRSGHLSGALAAWLGSCAPVPPLQPPEVSAAPPRRRHSEDAAIGAKASAKSRIRTRSQSVYTAWPGRSSEEEALEWPVPSKE</sequence>